<comment type="caution">
    <text evidence="14">The sequence shown here is derived from an EMBL/GenBank/DDBJ whole genome shotgun (WGS) entry which is preliminary data.</text>
</comment>
<reference evidence="14" key="1">
    <citation type="submission" date="2022-12" db="EMBL/GenBank/DDBJ databases">
        <authorList>
            <person name="Petersen C."/>
        </authorList>
    </citation>
    <scope>NUCLEOTIDE SEQUENCE</scope>
    <source>
        <strain evidence="14">IBT 30728</strain>
    </source>
</reference>
<evidence type="ECO:0000256" key="6">
    <source>
        <dbReference type="ARBA" id="ARBA00022833"/>
    </source>
</evidence>
<protein>
    <recommendedName>
        <fullName evidence="2">DNA-directed RNA polymerase III subunit RPC10</fullName>
    </recommendedName>
    <alternativeName>
        <fullName evidence="10">DNA-directed RNA polymerases III 12.5 kDa polypeptide</fullName>
    </alternativeName>
    <alternativeName>
        <fullName evidence="9">RNA polymerase III subunit C11</fullName>
    </alternativeName>
</protein>
<dbReference type="Proteomes" id="UP001148312">
    <property type="component" value="Unassembled WGS sequence"/>
</dbReference>
<evidence type="ECO:0000259" key="13">
    <source>
        <dbReference type="PROSITE" id="PS51133"/>
    </source>
</evidence>
<evidence type="ECO:0000256" key="4">
    <source>
        <dbReference type="ARBA" id="ARBA00022723"/>
    </source>
</evidence>
<dbReference type="InterPro" id="IPR001529">
    <property type="entry name" value="Zn_ribbon_RPB9"/>
</dbReference>
<dbReference type="InterPro" id="IPR034014">
    <property type="entry name" value="Zn_ribbon_RPC11_C"/>
</dbReference>
<dbReference type="InterPro" id="IPR012164">
    <property type="entry name" value="Rpa12/Rpb9/Rpc10/TFS"/>
</dbReference>
<dbReference type="SMART" id="SM00661">
    <property type="entry name" value="RPOL9"/>
    <property type="match status" value="1"/>
</dbReference>
<evidence type="ECO:0000256" key="7">
    <source>
        <dbReference type="ARBA" id="ARBA00023163"/>
    </source>
</evidence>
<comment type="subcellular location">
    <subcellularLocation>
        <location evidence="1">Nucleus</location>
    </subcellularLocation>
</comment>
<dbReference type="SMART" id="SM00440">
    <property type="entry name" value="ZnF_C2C2"/>
    <property type="match status" value="1"/>
</dbReference>
<name>A0A9X0BNW1_9EURO</name>
<dbReference type="AlphaFoldDB" id="A0A9X0BNW1"/>
<dbReference type="InterPro" id="IPR001222">
    <property type="entry name" value="Znf_TFIIS"/>
</dbReference>
<proteinExistence type="inferred from homology"/>
<evidence type="ECO:0000313" key="14">
    <source>
        <dbReference type="EMBL" id="KAJ5477158.1"/>
    </source>
</evidence>
<dbReference type="GO" id="GO:0003676">
    <property type="term" value="F:nucleic acid binding"/>
    <property type="evidence" value="ECO:0007669"/>
    <property type="project" value="InterPro"/>
</dbReference>
<dbReference type="PANTHER" id="PTHR11239:SF12">
    <property type="entry name" value="DNA-DIRECTED RNA POLYMERASE III SUBUNIT RPC10"/>
    <property type="match status" value="1"/>
</dbReference>
<gene>
    <name evidence="14" type="ORF">N7539_007302</name>
</gene>
<keyword evidence="15" id="KW-1185">Reference proteome</keyword>
<feature type="domain" description="TFIIS-type" evidence="13">
    <location>
        <begin position="61"/>
        <end position="137"/>
    </location>
</feature>
<evidence type="ECO:0000256" key="1">
    <source>
        <dbReference type="ARBA" id="ARBA00004123"/>
    </source>
</evidence>
<evidence type="ECO:0000256" key="2">
    <source>
        <dbReference type="ARBA" id="ARBA00020093"/>
    </source>
</evidence>
<dbReference type="GO" id="GO:0003899">
    <property type="term" value="F:DNA-directed RNA polymerase activity"/>
    <property type="evidence" value="ECO:0007669"/>
    <property type="project" value="InterPro"/>
</dbReference>
<keyword evidence="6" id="KW-0862">Zinc</keyword>
<evidence type="ECO:0000256" key="3">
    <source>
        <dbReference type="ARBA" id="ARBA00022478"/>
    </source>
</evidence>
<keyword evidence="4 12" id="KW-0479">Metal-binding</keyword>
<organism evidence="14 15">
    <name type="scientific">Penicillium diatomitis</name>
    <dbReference type="NCBI Taxonomy" id="2819901"/>
    <lineage>
        <taxon>Eukaryota</taxon>
        <taxon>Fungi</taxon>
        <taxon>Dikarya</taxon>
        <taxon>Ascomycota</taxon>
        <taxon>Pezizomycotina</taxon>
        <taxon>Eurotiomycetes</taxon>
        <taxon>Eurotiomycetidae</taxon>
        <taxon>Eurotiales</taxon>
        <taxon>Aspergillaceae</taxon>
        <taxon>Penicillium</taxon>
    </lineage>
</organism>
<evidence type="ECO:0000256" key="8">
    <source>
        <dbReference type="ARBA" id="ARBA00023242"/>
    </source>
</evidence>
<keyword evidence="7 12" id="KW-0804">Transcription</keyword>
<dbReference type="EMBL" id="JAPWDQ010000010">
    <property type="protein sequence ID" value="KAJ5477158.1"/>
    <property type="molecule type" value="Genomic_DNA"/>
</dbReference>
<keyword evidence="8" id="KW-0539">Nucleus</keyword>
<reference evidence="14" key="2">
    <citation type="journal article" date="2023" name="IMA Fungus">
        <title>Comparative genomic study of the Penicillium genus elucidates a diverse pangenome and 15 lateral gene transfer events.</title>
        <authorList>
            <person name="Petersen C."/>
            <person name="Sorensen T."/>
            <person name="Nielsen M.R."/>
            <person name="Sondergaard T.E."/>
            <person name="Sorensen J.L."/>
            <person name="Fitzpatrick D.A."/>
            <person name="Frisvad J.C."/>
            <person name="Nielsen K.L."/>
        </authorList>
    </citation>
    <scope>NUCLEOTIDE SEQUENCE</scope>
    <source>
        <strain evidence="14">IBT 30728</strain>
    </source>
</reference>
<evidence type="ECO:0000256" key="9">
    <source>
        <dbReference type="ARBA" id="ARBA00029985"/>
    </source>
</evidence>
<evidence type="ECO:0000256" key="5">
    <source>
        <dbReference type="ARBA" id="ARBA00022771"/>
    </source>
</evidence>
<evidence type="ECO:0000256" key="12">
    <source>
        <dbReference type="RuleBase" id="RU003474"/>
    </source>
</evidence>
<dbReference type="RefSeq" id="XP_056787702.1">
    <property type="nucleotide sequence ID" value="XM_056936903.1"/>
</dbReference>
<dbReference type="GO" id="GO:0008270">
    <property type="term" value="F:zinc ion binding"/>
    <property type="evidence" value="ECO:0007669"/>
    <property type="project" value="UniProtKB-KW"/>
</dbReference>
<evidence type="ECO:0000313" key="15">
    <source>
        <dbReference type="Proteomes" id="UP001148312"/>
    </source>
</evidence>
<evidence type="ECO:0000256" key="10">
    <source>
        <dbReference type="ARBA" id="ARBA00078207"/>
    </source>
</evidence>
<dbReference type="FunFam" id="2.20.25.10:FF:000005">
    <property type="entry name" value="DNA-directed RNA polymerase subunit"/>
    <property type="match status" value="1"/>
</dbReference>
<evidence type="ECO:0000256" key="11">
    <source>
        <dbReference type="PROSITE-ProRule" id="PRU00472"/>
    </source>
</evidence>
<accession>A0A9X0BNW1</accession>
<dbReference type="GO" id="GO:0006386">
    <property type="term" value="P:termination of RNA polymerase III transcription"/>
    <property type="evidence" value="ECO:0007669"/>
    <property type="project" value="UniProtKB-ARBA"/>
</dbReference>
<dbReference type="PANTHER" id="PTHR11239">
    <property type="entry name" value="DNA-DIRECTED RNA POLYMERASE"/>
    <property type="match status" value="1"/>
</dbReference>
<dbReference type="SUPFAM" id="SSF57783">
    <property type="entry name" value="Zinc beta-ribbon"/>
    <property type="match status" value="1"/>
</dbReference>
<dbReference type="Pfam" id="PF01096">
    <property type="entry name" value="Zn_ribbon_TFIIS"/>
    <property type="match status" value="1"/>
</dbReference>
<keyword evidence="3 12" id="KW-0240">DNA-directed RNA polymerase</keyword>
<comment type="similarity">
    <text evidence="12">Belongs to the archaeal rpoM/eukaryotic RPA12/RPB9/RPC11 RNA polymerase family.</text>
</comment>
<dbReference type="CDD" id="cd10509">
    <property type="entry name" value="Zn-ribbon_RPC11"/>
    <property type="match status" value="1"/>
</dbReference>
<sequence length="139" mass="16143">MHISRSQRKHRSRYPSYLRYPMIDHLFYAAHLLVCPNCSNALTISRADGTTQYPMGVNRFECRTCPYEDIIGDRSYYEKTEMKQKEVEDVLGGANEFANADSNCNGDRAYFFQLQIRSADEPMTTFLKCTSCGARWREN</sequence>
<keyword evidence="5 11" id="KW-0863">Zinc-finger</keyword>
<dbReference type="GO" id="GO:0005666">
    <property type="term" value="C:RNA polymerase III complex"/>
    <property type="evidence" value="ECO:0007669"/>
    <property type="project" value="TreeGrafter"/>
</dbReference>
<dbReference type="PROSITE" id="PS51133">
    <property type="entry name" value="ZF_TFIIS_2"/>
    <property type="match status" value="1"/>
</dbReference>
<dbReference type="Gene3D" id="2.20.25.10">
    <property type="match status" value="1"/>
</dbReference>
<dbReference type="GeneID" id="81627152"/>